<protein>
    <recommendedName>
        <fullName evidence="4 12">Trigger factor</fullName>
        <shortName evidence="12">TF</shortName>
        <ecNumber evidence="3 12">5.2.1.8</ecNumber>
    </recommendedName>
    <alternativeName>
        <fullName evidence="11 12">PPIase</fullName>
    </alternativeName>
</protein>
<comment type="subcellular location">
    <subcellularLocation>
        <location evidence="12">Cytoplasm</location>
    </subcellularLocation>
    <text evidence="12">About half TF is bound to the ribosome near the polypeptide exit tunnel while the other half is free in the cytoplasm.</text>
</comment>
<organism evidence="17 18">
    <name type="scientific">Marivita hallyeonensis</name>
    <dbReference type="NCBI Taxonomy" id="996342"/>
    <lineage>
        <taxon>Bacteria</taxon>
        <taxon>Pseudomonadati</taxon>
        <taxon>Pseudomonadota</taxon>
        <taxon>Alphaproteobacteria</taxon>
        <taxon>Rhodobacterales</taxon>
        <taxon>Roseobacteraceae</taxon>
        <taxon>Marivita</taxon>
    </lineage>
</organism>
<dbReference type="SUPFAM" id="SSF102735">
    <property type="entry name" value="Trigger factor ribosome-binding domain"/>
    <property type="match status" value="1"/>
</dbReference>
<dbReference type="Proteomes" id="UP000184221">
    <property type="component" value="Unassembled WGS sequence"/>
</dbReference>
<dbReference type="GO" id="GO:0051301">
    <property type="term" value="P:cell division"/>
    <property type="evidence" value="ECO:0007669"/>
    <property type="project" value="UniProtKB-KW"/>
</dbReference>
<evidence type="ECO:0000256" key="2">
    <source>
        <dbReference type="ARBA" id="ARBA00005464"/>
    </source>
</evidence>
<dbReference type="InterPro" id="IPR008881">
    <property type="entry name" value="Trigger_fac_ribosome-bd_bac"/>
</dbReference>
<evidence type="ECO:0000256" key="10">
    <source>
        <dbReference type="ARBA" id="ARBA00024849"/>
    </source>
</evidence>
<name>A0A1M5VST0_9RHOB</name>
<dbReference type="InterPro" id="IPR005215">
    <property type="entry name" value="Trig_fac"/>
</dbReference>
<evidence type="ECO:0000256" key="9">
    <source>
        <dbReference type="ARBA" id="ARBA00023306"/>
    </source>
</evidence>
<dbReference type="EMBL" id="FQXC01000004">
    <property type="protein sequence ID" value="SHH77973.1"/>
    <property type="molecule type" value="Genomic_DNA"/>
</dbReference>
<evidence type="ECO:0000256" key="12">
    <source>
        <dbReference type="HAMAP-Rule" id="MF_00303"/>
    </source>
</evidence>
<dbReference type="NCBIfam" id="TIGR00115">
    <property type="entry name" value="tig"/>
    <property type="match status" value="1"/>
</dbReference>
<dbReference type="GO" id="GO:0015031">
    <property type="term" value="P:protein transport"/>
    <property type="evidence" value="ECO:0007669"/>
    <property type="project" value="UniProtKB-UniRule"/>
</dbReference>
<comment type="catalytic activity">
    <reaction evidence="1 12 13">
        <text>[protein]-peptidylproline (omega=180) = [protein]-peptidylproline (omega=0)</text>
        <dbReference type="Rhea" id="RHEA:16237"/>
        <dbReference type="Rhea" id="RHEA-COMP:10747"/>
        <dbReference type="Rhea" id="RHEA-COMP:10748"/>
        <dbReference type="ChEBI" id="CHEBI:83833"/>
        <dbReference type="ChEBI" id="CHEBI:83834"/>
        <dbReference type="EC" id="5.2.1.8"/>
    </reaction>
</comment>
<dbReference type="FunFam" id="3.10.50.40:FF:000001">
    <property type="entry name" value="Trigger factor"/>
    <property type="match status" value="1"/>
</dbReference>
<dbReference type="InterPro" id="IPR027304">
    <property type="entry name" value="Trigger_fact/SurA_dom_sf"/>
</dbReference>
<comment type="domain">
    <text evidence="12">Consists of 3 domains; the N-terminus binds the ribosome, the middle domain has PPIase activity, while the C-terminus has intrinsic chaperone activity on its own.</text>
</comment>
<dbReference type="GO" id="GO:0043022">
    <property type="term" value="F:ribosome binding"/>
    <property type="evidence" value="ECO:0007669"/>
    <property type="project" value="TreeGrafter"/>
</dbReference>
<dbReference type="Gene3D" id="1.10.3120.10">
    <property type="entry name" value="Trigger factor, C-terminal domain"/>
    <property type="match status" value="1"/>
</dbReference>
<dbReference type="InterPro" id="IPR008880">
    <property type="entry name" value="Trigger_fac_C"/>
</dbReference>
<evidence type="ECO:0000259" key="16">
    <source>
        <dbReference type="PROSITE" id="PS50059"/>
    </source>
</evidence>
<evidence type="ECO:0000256" key="13">
    <source>
        <dbReference type="PROSITE-ProRule" id="PRU00277"/>
    </source>
</evidence>
<keyword evidence="7 12" id="KW-0143">Chaperone</keyword>
<keyword evidence="5 12" id="KW-0132">Cell division</keyword>
<evidence type="ECO:0000256" key="11">
    <source>
        <dbReference type="ARBA" id="ARBA00029986"/>
    </source>
</evidence>
<keyword evidence="6 12" id="KW-0697">Rotamase</keyword>
<evidence type="ECO:0000256" key="7">
    <source>
        <dbReference type="ARBA" id="ARBA00023186"/>
    </source>
</evidence>
<dbReference type="EC" id="5.2.1.8" evidence="3 12"/>
<dbReference type="Gene3D" id="3.10.50.40">
    <property type="match status" value="1"/>
</dbReference>
<comment type="function">
    <text evidence="10 12">Involved in protein export. Acts as a chaperone by maintaining the newly synthesized protein in an open conformation. Functions as a peptidyl-prolyl cis-trans isomerase.</text>
</comment>
<dbReference type="GO" id="GO:0051083">
    <property type="term" value="P:'de novo' cotranslational protein folding"/>
    <property type="evidence" value="ECO:0007669"/>
    <property type="project" value="TreeGrafter"/>
</dbReference>
<dbReference type="GO" id="GO:0044183">
    <property type="term" value="F:protein folding chaperone"/>
    <property type="evidence" value="ECO:0007669"/>
    <property type="project" value="TreeGrafter"/>
</dbReference>
<dbReference type="OrthoDB" id="9767721at2"/>
<dbReference type="RefSeq" id="WP_072779330.1">
    <property type="nucleotide sequence ID" value="NZ_FQXC01000004.1"/>
</dbReference>
<evidence type="ECO:0000256" key="6">
    <source>
        <dbReference type="ARBA" id="ARBA00023110"/>
    </source>
</evidence>
<dbReference type="AlphaFoldDB" id="A0A1M5VST0"/>
<keyword evidence="18" id="KW-1185">Reference proteome</keyword>
<dbReference type="Pfam" id="PF05697">
    <property type="entry name" value="Trigger_N"/>
    <property type="match status" value="1"/>
</dbReference>
<dbReference type="Pfam" id="PF00254">
    <property type="entry name" value="FKBP_C"/>
    <property type="match status" value="1"/>
</dbReference>
<dbReference type="SUPFAM" id="SSF54534">
    <property type="entry name" value="FKBP-like"/>
    <property type="match status" value="1"/>
</dbReference>
<dbReference type="InterPro" id="IPR036611">
    <property type="entry name" value="Trigger_fac_ribosome-bd_sf"/>
</dbReference>
<gene>
    <name evidence="12" type="primary">tig</name>
    <name evidence="17" type="ORF">SAMN05443551_3037</name>
</gene>
<keyword evidence="8 12" id="KW-0413">Isomerase</keyword>
<feature type="domain" description="PPIase FKBP-type" evidence="16">
    <location>
        <begin position="165"/>
        <end position="233"/>
    </location>
</feature>
<dbReference type="InterPro" id="IPR001179">
    <property type="entry name" value="PPIase_FKBP_dom"/>
</dbReference>
<evidence type="ECO:0000313" key="17">
    <source>
        <dbReference type="EMBL" id="SHH77973.1"/>
    </source>
</evidence>
<dbReference type="InterPro" id="IPR037041">
    <property type="entry name" value="Trigger_fac_C_sf"/>
</dbReference>
<dbReference type="PIRSF" id="PIRSF003095">
    <property type="entry name" value="Trigger_factor"/>
    <property type="match status" value="1"/>
</dbReference>
<evidence type="ECO:0000256" key="3">
    <source>
        <dbReference type="ARBA" id="ARBA00013194"/>
    </source>
</evidence>
<dbReference type="GO" id="GO:0003755">
    <property type="term" value="F:peptidyl-prolyl cis-trans isomerase activity"/>
    <property type="evidence" value="ECO:0007669"/>
    <property type="project" value="UniProtKB-UniRule"/>
</dbReference>
<dbReference type="STRING" id="996342.SAMN05443551_3037"/>
<evidence type="ECO:0000256" key="1">
    <source>
        <dbReference type="ARBA" id="ARBA00000971"/>
    </source>
</evidence>
<evidence type="ECO:0000256" key="14">
    <source>
        <dbReference type="RuleBase" id="RU003914"/>
    </source>
</evidence>
<dbReference type="GO" id="GO:0043335">
    <property type="term" value="P:protein unfolding"/>
    <property type="evidence" value="ECO:0007669"/>
    <property type="project" value="TreeGrafter"/>
</dbReference>
<keyword evidence="12" id="KW-0963">Cytoplasm</keyword>
<dbReference type="HAMAP" id="MF_00303">
    <property type="entry name" value="Trigger_factor_Tig"/>
    <property type="match status" value="1"/>
</dbReference>
<dbReference type="Pfam" id="PF05698">
    <property type="entry name" value="Trigger_C"/>
    <property type="match status" value="1"/>
</dbReference>
<dbReference type="PROSITE" id="PS50059">
    <property type="entry name" value="FKBP_PPIASE"/>
    <property type="match status" value="1"/>
</dbReference>
<evidence type="ECO:0000313" key="18">
    <source>
        <dbReference type="Proteomes" id="UP000184221"/>
    </source>
</evidence>
<comment type="similarity">
    <text evidence="2 12 14">Belongs to the FKBP-type PPIase family. Tig subfamily.</text>
</comment>
<proteinExistence type="inferred from homology"/>
<accession>A0A1M5VST0</accession>
<dbReference type="Gene3D" id="3.30.70.1050">
    <property type="entry name" value="Trigger factor ribosome-binding domain"/>
    <property type="match status" value="1"/>
</dbReference>
<dbReference type="PANTHER" id="PTHR30560">
    <property type="entry name" value="TRIGGER FACTOR CHAPERONE AND PEPTIDYL-PROLYL CIS/TRANS ISOMERASE"/>
    <property type="match status" value="1"/>
</dbReference>
<reference evidence="17 18" key="1">
    <citation type="submission" date="2016-11" db="EMBL/GenBank/DDBJ databases">
        <authorList>
            <person name="Jaros S."/>
            <person name="Januszkiewicz K."/>
            <person name="Wedrychowicz H."/>
        </authorList>
    </citation>
    <scope>NUCLEOTIDE SEQUENCE [LARGE SCALE GENOMIC DNA]</scope>
    <source>
        <strain evidence="17 18">DSM 29431</strain>
    </source>
</reference>
<dbReference type="SUPFAM" id="SSF109998">
    <property type="entry name" value="Triger factor/SurA peptide-binding domain-like"/>
    <property type="match status" value="1"/>
</dbReference>
<evidence type="ECO:0000256" key="8">
    <source>
        <dbReference type="ARBA" id="ARBA00023235"/>
    </source>
</evidence>
<sequence>MQVTETLNEGLKRGYSITVSAEELDAKVNDKLKEAQPDIEMKGFRKGKVPMPLLKKQFGQRLLGEAMQETIDGAMSKHFEDSGDRPALQPEVKMTNEDWKEGDDIQVEMNYEKLPEMPEVDLSALKLEKMVVKAGDAEVDEALQNLAETAQDFKDRKKNAKAKDGDQVVIDFLGKVDGEAFDGGAAEDYPLVLGSGSFIPGFEEQLVGVKAGEEKNVEVSFPDDYGAENLKGKAAVFECTVKAVKEPVAAEINDELATKFGAEDLAALKTQIAERLEAEYAGAARQVMKRDLLDQLDEKVSVDLPPSLVEAEAKQIAHQLWHEDNPDVQGHDHPEVEPTDEHTKLAERRVKLGLLLAELGQKAEIEVTDAEMTQAIMNQARQYPGQERAFFDFVRQNQQMQQQLRAPIFEDKVVDHVAEQATVTEKEVSKDDLQKAVEALEDDE</sequence>
<dbReference type="PANTHER" id="PTHR30560:SF3">
    <property type="entry name" value="TRIGGER FACTOR-LIKE PROTEIN TIG, CHLOROPLASTIC"/>
    <property type="match status" value="1"/>
</dbReference>
<keyword evidence="9 12" id="KW-0131">Cell cycle</keyword>
<evidence type="ECO:0000256" key="5">
    <source>
        <dbReference type="ARBA" id="ARBA00022618"/>
    </source>
</evidence>
<dbReference type="InterPro" id="IPR046357">
    <property type="entry name" value="PPIase_dom_sf"/>
</dbReference>
<feature type="region of interest" description="Disordered" evidence="15">
    <location>
        <begin position="77"/>
        <end position="101"/>
    </location>
</feature>
<dbReference type="GO" id="GO:0005737">
    <property type="term" value="C:cytoplasm"/>
    <property type="evidence" value="ECO:0007669"/>
    <property type="project" value="UniProtKB-SubCell"/>
</dbReference>
<evidence type="ECO:0000256" key="4">
    <source>
        <dbReference type="ARBA" id="ARBA00016902"/>
    </source>
</evidence>
<evidence type="ECO:0000256" key="15">
    <source>
        <dbReference type="SAM" id="MobiDB-lite"/>
    </source>
</evidence>